<dbReference type="InterPro" id="IPR011047">
    <property type="entry name" value="Quinoprotein_ADH-like_sf"/>
</dbReference>
<protein>
    <submittedName>
        <fullName evidence="6">Quinoprotein glucose dehydrogenase</fullName>
    </submittedName>
</protein>
<dbReference type="Proteomes" id="UP000292958">
    <property type="component" value="Unassembled WGS sequence"/>
</dbReference>
<reference evidence="6 7" key="1">
    <citation type="submission" date="2019-02" db="EMBL/GenBank/DDBJ databases">
        <title>Genomic Encyclopedia of Archaeal and Bacterial Type Strains, Phase II (KMG-II): from individual species to whole genera.</title>
        <authorList>
            <person name="Goeker M."/>
        </authorList>
    </citation>
    <scope>NUCLEOTIDE SEQUENCE [LARGE SCALE GENOMIC DNA]</scope>
    <source>
        <strain evidence="6 7">DSM 18101</strain>
    </source>
</reference>
<evidence type="ECO:0000256" key="4">
    <source>
        <dbReference type="SAM" id="SignalP"/>
    </source>
</evidence>
<name>A0A4V2G368_9BACT</name>
<dbReference type="SUPFAM" id="SSF50998">
    <property type="entry name" value="Quinoprotein alcohol dehydrogenase-like"/>
    <property type="match status" value="1"/>
</dbReference>
<dbReference type="AlphaFoldDB" id="A0A4V2G368"/>
<dbReference type="RefSeq" id="WP_165420347.1">
    <property type="nucleotide sequence ID" value="NZ_SHKW01000002.1"/>
</dbReference>
<dbReference type="Pfam" id="PF01011">
    <property type="entry name" value="PQQ"/>
    <property type="match status" value="1"/>
</dbReference>
<comment type="caution">
    <text evidence="6">The sequence shown here is derived from an EMBL/GenBank/DDBJ whole genome shotgun (WGS) entry which is preliminary data.</text>
</comment>
<sequence>MNRFMGALCLALLVHAMNVSAQVQEAWTFHTGAAAPNGRASRLAAFEDTPVLADGRLFVITPYDQVIALDPGSGKPFWTYDPKIKDKDDYSEMTARGVVVSKGVVFFGTLDARLIAIHESDGSLLWQTYIHPEPNNGGYQITSPPVVTHGLVIIGSAIADGRRASAERGIVNAFDAKTGKKLWNWDPTPEGITGAANVWAPMSLDENRDMVLLPTSSPSPDFYGGMRLGNDKYANSVVALRASTGKFLWAFQAVHHDLWDYDVPSRPELVEVQGKPAVAVLTKMGHYFLLDRMTGKPLLAIDERPFPQSDVPGEHTSATQPVPRSGVFTEQTFTPRSGWCTDQFHKLRYDGIFTPPSLQGSLQFPGNFGGSNWGSGSYDRGTGIMVVAANRLATVIRLISRATFNQAGHGDTGERWGQEYGPQLGSPYAMSRRTFVDAEGKPCNVEPWGTVTAIEVASGKVRWEIPASVSLGGPLVVDGLVFFGANVFEHTLHVYSLADGHEVWHTELPFSAQSVPGTYMWHGKRYVVIAAGGHGKIDGSKLGDAVIAFRVD</sequence>
<feature type="signal peptide" evidence="4">
    <location>
        <begin position="1"/>
        <end position="21"/>
    </location>
</feature>
<dbReference type="GO" id="GO:0008876">
    <property type="term" value="F:quinoprotein glucose dehydrogenase activity"/>
    <property type="evidence" value="ECO:0007669"/>
    <property type="project" value="TreeGrafter"/>
</dbReference>
<evidence type="ECO:0000256" key="1">
    <source>
        <dbReference type="ARBA" id="ARBA00001931"/>
    </source>
</evidence>
<comment type="cofactor">
    <cofactor evidence="1">
        <name>pyrroloquinoline quinone</name>
        <dbReference type="ChEBI" id="CHEBI:58442"/>
    </cofactor>
</comment>
<proteinExistence type="inferred from homology"/>
<keyword evidence="4" id="KW-0732">Signal</keyword>
<keyword evidence="7" id="KW-1185">Reference proteome</keyword>
<comment type="similarity">
    <text evidence="2">Belongs to the bacterial PQQ dehydrogenase family.</text>
</comment>
<evidence type="ECO:0000313" key="6">
    <source>
        <dbReference type="EMBL" id="RZU35756.1"/>
    </source>
</evidence>
<feature type="chain" id="PRO_5020654653" evidence="4">
    <location>
        <begin position="22"/>
        <end position="552"/>
    </location>
</feature>
<organism evidence="6 7">
    <name type="scientific">Edaphobacter modestus</name>
    <dbReference type="NCBI Taxonomy" id="388466"/>
    <lineage>
        <taxon>Bacteria</taxon>
        <taxon>Pseudomonadati</taxon>
        <taxon>Acidobacteriota</taxon>
        <taxon>Terriglobia</taxon>
        <taxon>Terriglobales</taxon>
        <taxon>Acidobacteriaceae</taxon>
        <taxon>Edaphobacter</taxon>
    </lineage>
</organism>
<evidence type="ECO:0000256" key="3">
    <source>
        <dbReference type="ARBA" id="ARBA00023002"/>
    </source>
</evidence>
<keyword evidence="3" id="KW-0560">Oxidoreductase</keyword>
<dbReference type="InterPro" id="IPR002372">
    <property type="entry name" value="PQQ_rpt_dom"/>
</dbReference>
<evidence type="ECO:0000259" key="5">
    <source>
        <dbReference type="Pfam" id="PF01011"/>
    </source>
</evidence>
<dbReference type="InterPro" id="IPR018391">
    <property type="entry name" value="PQQ_b-propeller_rpt"/>
</dbReference>
<gene>
    <name evidence="6" type="ORF">BDD14_5855</name>
</gene>
<dbReference type="SMART" id="SM00564">
    <property type="entry name" value="PQQ"/>
    <property type="match status" value="6"/>
</dbReference>
<dbReference type="Gene3D" id="2.140.10.10">
    <property type="entry name" value="Quinoprotein alcohol dehydrogenase-like superfamily"/>
    <property type="match status" value="1"/>
</dbReference>
<dbReference type="EMBL" id="SHKW01000002">
    <property type="protein sequence ID" value="RZU35756.1"/>
    <property type="molecule type" value="Genomic_DNA"/>
</dbReference>
<accession>A0A4V2G368</accession>
<evidence type="ECO:0000256" key="2">
    <source>
        <dbReference type="ARBA" id="ARBA00008156"/>
    </source>
</evidence>
<dbReference type="PANTHER" id="PTHR32303">
    <property type="entry name" value="QUINOPROTEIN ALCOHOL DEHYDROGENASE (CYTOCHROME C)"/>
    <property type="match status" value="1"/>
</dbReference>
<feature type="domain" description="Pyrrolo-quinoline quinone repeat" evidence="5">
    <location>
        <begin position="15"/>
        <end position="527"/>
    </location>
</feature>
<dbReference type="PANTHER" id="PTHR32303:SF4">
    <property type="entry name" value="QUINOPROTEIN GLUCOSE DEHYDROGENASE"/>
    <property type="match status" value="1"/>
</dbReference>
<evidence type="ECO:0000313" key="7">
    <source>
        <dbReference type="Proteomes" id="UP000292958"/>
    </source>
</evidence>